<reference evidence="2 3" key="1">
    <citation type="submission" date="2023-10" db="EMBL/GenBank/DDBJ databases">
        <title>Development of a sustainable strategy for remediation of hydrocarbon-contaminated territories based on the waste exchange concept.</title>
        <authorList>
            <person name="Krivoruchko A."/>
        </authorList>
    </citation>
    <scope>NUCLEOTIDE SEQUENCE [LARGE SCALE GENOMIC DNA]</scope>
    <source>
        <strain evidence="2 3">IEGM 1203</strain>
    </source>
</reference>
<dbReference type="SUPFAM" id="SSF89796">
    <property type="entry name" value="CoA-transferase family III (CaiB/BaiF)"/>
    <property type="match status" value="1"/>
</dbReference>
<dbReference type="InterPro" id="IPR050483">
    <property type="entry name" value="CoA-transferase_III_domain"/>
</dbReference>
<dbReference type="EC" id="2.8.3.-" evidence="2"/>
<evidence type="ECO:0000256" key="1">
    <source>
        <dbReference type="ARBA" id="ARBA00022679"/>
    </source>
</evidence>
<proteinExistence type="predicted"/>
<comment type="caution">
    <text evidence="2">The sequence shown here is derived from an EMBL/GenBank/DDBJ whole genome shotgun (WGS) entry which is preliminary data.</text>
</comment>
<evidence type="ECO:0000313" key="2">
    <source>
        <dbReference type="EMBL" id="MDV6269972.1"/>
    </source>
</evidence>
<organism evidence="2 3">
    <name type="scientific">Rhodococcus globerulus</name>
    <dbReference type="NCBI Taxonomy" id="33008"/>
    <lineage>
        <taxon>Bacteria</taxon>
        <taxon>Bacillati</taxon>
        <taxon>Actinomycetota</taxon>
        <taxon>Actinomycetes</taxon>
        <taxon>Mycobacteriales</taxon>
        <taxon>Nocardiaceae</taxon>
        <taxon>Rhodococcus</taxon>
    </lineage>
</organism>
<dbReference type="GO" id="GO:0016740">
    <property type="term" value="F:transferase activity"/>
    <property type="evidence" value="ECO:0007669"/>
    <property type="project" value="UniProtKB-KW"/>
</dbReference>
<keyword evidence="1 2" id="KW-0808">Transferase</keyword>
<keyword evidence="3" id="KW-1185">Reference proteome</keyword>
<dbReference type="EMBL" id="JAWLKB010000014">
    <property type="protein sequence ID" value="MDV6269972.1"/>
    <property type="molecule type" value="Genomic_DNA"/>
</dbReference>
<dbReference type="Gene3D" id="3.30.1540.10">
    <property type="entry name" value="formyl-coa transferase, domain 3"/>
    <property type="match status" value="1"/>
</dbReference>
<sequence length="403" mass="44168">MPSEAKPGPRQALQDLRIVDLSRWVAGEYATKMFADFGADVVKVEKPETGSLTRAWGPFPGDVPNVERSALFLHLNTNKKSLVLDLTSDSDREVLLNLVDTADAVVESFRPGQLEKLGLGPEVLHARNPSLVITRISAFGQTGPYRDREASGLVLQAAGGPMNATGAADRAPLRKPGLLEHYTIGRTAGEATMAGIFSAKRTGEGSVIDVSGQEVLLAGADRRASYLVSAAYSGMNAPRGVRSPHRHGATFTGPFRAKDGFVMLYVTNQAFWNRLVDIVGEHDDAFHTRYHGRETIMGRDRDEFMEYVTEWFAQRPKVAIMEQCEAARIPVTAYLDVSELLSHDHFRSRGAFVSGTHPVAGTLEYTGAPWRMANGYQLRHTAPTLDQHGPQIRESLTQTGERV</sequence>
<name>A0ABU4C0G5_RHOGO</name>
<accession>A0ABU4C0G5</accession>
<dbReference type="PANTHER" id="PTHR48207">
    <property type="entry name" value="SUCCINATE--HYDROXYMETHYLGLUTARATE COA-TRANSFERASE"/>
    <property type="match status" value="1"/>
</dbReference>
<dbReference type="InterPro" id="IPR003673">
    <property type="entry name" value="CoA-Trfase_fam_III"/>
</dbReference>
<dbReference type="Gene3D" id="3.40.50.10540">
    <property type="entry name" value="Crotonobetainyl-coa:carnitine coa-transferase, domain 1"/>
    <property type="match status" value="1"/>
</dbReference>
<dbReference type="RefSeq" id="WP_092806252.1">
    <property type="nucleotide sequence ID" value="NZ_CEDU01000021.1"/>
</dbReference>
<dbReference type="PANTHER" id="PTHR48207:SF3">
    <property type="entry name" value="SUCCINATE--HYDROXYMETHYLGLUTARATE COA-TRANSFERASE"/>
    <property type="match status" value="1"/>
</dbReference>
<protein>
    <submittedName>
        <fullName evidence="2">CoA transferase</fullName>
        <ecNumber evidence="2">2.8.3.-</ecNumber>
    </submittedName>
</protein>
<evidence type="ECO:0000313" key="3">
    <source>
        <dbReference type="Proteomes" id="UP001185927"/>
    </source>
</evidence>
<dbReference type="Pfam" id="PF02515">
    <property type="entry name" value="CoA_transf_3"/>
    <property type="match status" value="1"/>
</dbReference>
<dbReference type="Proteomes" id="UP001185927">
    <property type="component" value="Unassembled WGS sequence"/>
</dbReference>
<gene>
    <name evidence="2" type="ORF">R3Q16_25450</name>
</gene>
<dbReference type="InterPro" id="IPR023606">
    <property type="entry name" value="CoA-Trfase_III_dom_1_sf"/>
</dbReference>
<dbReference type="InterPro" id="IPR044855">
    <property type="entry name" value="CoA-Trfase_III_dom3_sf"/>
</dbReference>